<gene>
    <name evidence="9" type="ORF">NX722_17680</name>
</gene>
<comment type="caution">
    <text evidence="9">The sequence shown here is derived from an EMBL/GenBank/DDBJ whole genome shotgun (WGS) entry which is preliminary data.</text>
</comment>
<dbReference type="InterPro" id="IPR030189">
    <property type="entry name" value="UPS_plant"/>
</dbReference>
<evidence type="ECO:0000256" key="3">
    <source>
        <dbReference type="ARBA" id="ARBA00022692"/>
    </source>
</evidence>
<name>A0ABT3MYH7_9GAMM</name>
<evidence type="ECO:0000256" key="7">
    <source>
        <dbReference type="ARBA" id="ARBA00023136"/>
    </source>
</evidence>
<evidence type="ECO:0000256" key="5">
    <source>
        <dbReference type="ARBA" id="ARBA00022840"/>
    </source>
</evidence>
<comment type="subcellular location">
    <subcellularLocation>
        <location evidence="1">Membrane</location>
        <topology evidence="1">Multi-pass membrane protein</topology>
    </subcellularLocation>
</comment>
<evidence type="ECO:0000256" key="2">
    <source>
        <dbReference type="ARBA" id="ARBA00022448"/>
    </source>
</evidence>
<evidence type="ECO:0000256" key="1">
    <source>
        <dbReference type="ARBA" id="ARBA00004141"/>
    </source>
</evidence>
<proteinExistence type="predicted"/>
<dbReference type="InterPro" id="IPR009834">
    <property type="entry name" value="Ureide_permease"/>
</dbReference>
<feature type="transmembrane region" description="Helical" evidence="8">
    <location>
        <begin position="66"/>
        <end position="87"/>
    </location>
</feature>
<dbReference type="Proteomes" id="UP001209854">
    <property type="component" value="Unassembled WGS sequence"/>
</dbReference>
<sequence length="323" mass="34180">MTCWGSWANTQKLAAKNWRFELFYWDVAVGLLLFALLAAFTLGTFGAEPGGRTFLEDIQQADLQSIGYGVLGGVFWNIGSFLISAAISLAGLAIGFPIGAGLAWLGGTILGYITEINTTGSSSSNPVLLFSGMAFGIVAIYLSMVAYRRLASQRKGSSSVKGIVLAVLGGLSIAPFYTVTMYGMDPAFGLSGTGKLTPYSGVVCFALGAFLSTFVINPIFMAHPVDSEPVKITEYFKGTLTSHLWGILGGSIWMLGLVVSFISAGQNSTIAYALSNAAPLVGTSWGVFAWKEFKGAPEGTNKILTFMFLLFIAALVLITLSKS</sequence>
<keyword evidence="2" id="KW-0813">Transport</keyword>
<evidence type="ECO:0000313" key="10">
    <source>
        <dbReference type="Proteomes" id="UP001209854"/>
    </source>
</evidence>
<keyword evidence="10" id="KW-1185">Reference proteome</keyword>
<organism evidence="9 10">
    <name type="scientific">Endozoicomonas gorgoniicola</name>
    <dbReference type="NCBI Taxonomy" id="1234144"/>
    <lineage>
        <taxon>Bacteria</taxon>
        <taxon>Pseudomonadati</taxon>
        <taxon>Pseudomonadota</taxon>
        <taxon>Gammaproteobacteria</taxon>
        <taxon>Oceanospirillales</taxon>
        <taxon>Endozoicomonadaceae</taxon>
        <taxon>Endozoicomonas</taxon>
    </lineage>
</organism>
<dbReference type="RefSeq" id="WP_262564173.1">
    <property type="nucleotide sequence ID" value="NZ_JAPFCC010000001.1"/>
</dbReference>
<keyword evidence="4" id="KW-0547">Nucleotide-binding</keyword>
<feature type="transmembrane region" description="Helical" evidence="8">
    <location>
        <begin position="94"/>
        <end position="114"/>
    </location>
</feature>
<protein>
    <recommendedName>
        <fullName evidence="11">Multidrug DMT transporter permease</fullName>
    </recommendedName>
</protein>
<evidence type="ECO:0000313" key="9">
    <source>
        <dbReference type="EMBL" id="MCW7554418.1"/>
    </source>
</evidence>
<dbReference type="Pfam" id="PF07168">
    <property type="entry name" value="Ureide_permease"/>
    <property type="match status" value="2"/>
</dbReference>
<feature type="transmembrane region" description="Helical" evidence="8">
    <location>
        <begin position="302"/>
        <end position="320"/>
    </location>
</feature>
<dbReference type="PANTHER" id="PTHR31081">
    <property type="entry name" value="UREIDE PERMEASE 1-RELATED-RELATED"/>
    <property type="match status" value="1"/>
</dbReference>
<evidence type="ECO:0000256" key="6">
    <source>
        <dbReference type="ARBA" id="ARBA00022989"/>
    </source>
</evidence>
<evidence type="ECO:0000256" key="8">
    <source>
        <dbReference type="SAM" id="Phobius"/>
    </source>
</evidence>
<keyword evidence="7 8" id="KW-0472">Membrane</keyword>
<feature type="transmembrane region" description="Helical" evidence="8">
    <location>
        <begin position="126"/>
        <end position="147"/>
    </location>
</feature>
<reference evidence="9 10" key="1">
    <citation type="submission" date="2022-10" db="EMBL/GenBank/DDBJ databases">
        <title>High-quality genome sequences of two octocoral-associated bacteria, Endozoicomonas euniceicola EF212 and Endozoicomonas gorgoniicola PS125.</title>
        <authorList>
            <person name="Chiou Y.-J."/>
            <person name="Chen Y.-H."/>
        </authorList>
    </citation>
    <scope>NUCLEOTIDE SEQUENCE [LARGE SCALE GENOMIC DNA]</scope>
    <source>
        <strain evidence="9 10">PS125</strain>
    </source>
</reference>
<feature type="transmembrane region" description="Helical" evidence="8">
    <location>
        <begin position="270"/>
        <end position="290"/>
    </location>
</feature>
<dbReference type="EMBL" id="JAPFCC010000001">
    <property type="protein sequence ID" value="MCW7554418.1"/>
    <property type="molecule type" value="Genomic_DNA"/>
</dbReference>
<feature type="transmembrane region" description="Helical" evidence="8">
    <location>
        <begin position="159"/>
        <end position="179"/>
    </location>
</feature>
<feature type="transmembrane region" description="Helical" evidence="8">
    <location>
        <begin position="22"/>
        <end position="46"/>
    </location>
</feature>
<keyword evidence="5" id="KW-0067">ATP-binding</keyword>
<accession>A0ABT3MYH7</accession>
<keyword evidence="6 8" id="KW-1133">Transmembrane helix</keyword>
<evidence type="ECO:0000256" key="4">
    <source>
        <dbReference type="ARBA" id="ARBA00022741"/>
    </source>
</evidence>
<evidence type="ECO:0008006" key="11">
    <source>
        <dbReference type="Google" id="ProtNLM"/>
    </source>
</evidence>
<keyword evidence="3 8" id="KW-0812">Transmembrane</keyword>
<feature type="transmembrane region" description="Helical" evidence="8">
    <location>
        <begin position="243"/>
        <end position="264"/>
    </location>
</feature>
<feature type="transmembrane region" description="Helical" evidence="8">
    <location>
        <begin position="199"/>
        <end position="222"/>
    </location>
</feature>